<feature type="compositionally biased region" description="Basic and acidic residues" evidence="1">
    <location>
        <begin position="384"/>
        <end position="394"/>
    </location>
</feature>
<accession>A0AAE1CCU0</accession>
<feature type="region of interest" description="Disordered" evidence="1">
    <location>
        <begin position="151"/>
        <end position="260"/>
    </location>
</feature>
<feature type="compositionally biased region" description="Basic and acidic residues" evidence="1">
    <location>
        <begin position="311"/>
        <end position="320"/>
    </location>
</feature>
<feature type="transmembrane region" description="Helical" evidence="2">
    <location>
        <begin position="264"/>
        <end position="286"/>
    </location>
</feature>
<gene>
    <name evidence="3" type="ORF">B0T22DRAFT_528110</name>
</gene>
<reference evidence="3" key="1">
    <citation type="journal article" date="2023" name="Mol. Phylogenet. Evol.">
        <title>Genome-scale phylogeny and comparative genomics of the fungal order Sordariales.</title>
        <authorList>
            <person name="Hensen N."/>
            <person name="Bonometti L."/>
            <person name="Westerberg I."/>
            <person name="Brannstrom I.O."/>
            <person name="Guillou S."/>
            <person name="Cros-Aarteil S."/>
            <person name="Calhoun S."/>
            <person name="Haridas S."/>
            <person name="Kuo A."/>
            <person name="Mondo S."/>
            <person name="Pangilinan J."/>
            <person name="Riley R."/>
            <person name="LaButti K."/>
            <person name="Andreopoulos B."/>
            <person name="Lipzen A."/>
            <person name="Chen C."/>
            <person name="Yan M."/>
            <person name="Daum C."/>
            <person name="Ng V."/>
            <person name="Clum A."/>
            <person name="Steindorff A."/>
            <person name="Ohm R.A."/>
            <person name="Martin F."/>
            <person name="Silar P."/>
            <person name="Natvig D.O."/>
            <person name="Lalanne C."/>
            <person name="Gautier V."/>
            <person name="Ament-Velasquez S.L."/>
            <person name="Kruys A."/>
            <person name="Hutchinson M.I."/>
            <person name="Powell A.J."/>
            <person name="Barry K."/>
            <person name="Miller A.N."/>
            <person name="Grigoriev I.V."/>
            <person name="Debuchy R."/>
            <person name="Gladieux P."/>
            <person name="Hiltunen Thoren M."/>
            <person name="Johannesson H."/>
        </authorList>
    </citation>
    <scope>NUCLEOTIDE SEQUENCE</scope>
    <source>
        <strain evidence="3">CBS 314.62</strain>
    </source>
</reference>
<reference evidence="3" key="2">
    <citation type="submission" date="2023-06" db="EMBL/GenBank/DDBJ databases">
        <authorList>
            <consortium name="Lawrence Berkeley National Laboratory"/>
            <person name="Haridas S."/>
            <person name="Hensen N."/>
            <person name="Bonometti L."/>
            <person name="Westerberg I."/>
            <person name="Brannstrom I.O."/>
            <person name="Guillou S."/>
            <person name="Cros-Aarteil S."/>
            <person name="Calhoun S."/>
            <person name="Kuo A."/>
            <person name="Mondo S."/>
            <person name="Pangilinan J."/>
            <person name="Riley R."/>
            <person name="Labutti K."/>
            <person name="Andreopoulos B."/>
            <person name="Lipzen A."/>
            <person name="Chen C."/>
            <person name="Yanf M."/>
            <person name="Daum C."/>
            <person name="Ng V."/>
            <person name="Clum A."/>
            <person name="Steindorff A."/>
            <person name="Ohm R."/>
            <person name="Martin F."/>
            <person name="Silar P."/>
            <person name="Natvig D."/>
            <person name="Lalanne C."/>
            <person name="Gautier V."/>
            <person name="Ament-Velasquez S.L."/>
            <person name="Kruys A."/>
            <person name="Hutchinson M.I."/>
            <person name="Powell A.J."/>
            <person name="Barry K."/>
            <person name="Miller A.N."/>
            <person name="Grigoriev I.V."/>
            <person name="Debuchy R."/>
            <person name="Gladieux P."/>
            <person name="Thoren M.H."/>
            <person name="Johannesson H."/>
        </authorList>
    </citation>
    <scope>NUCLEOTIDE SEQUENCE</scope>
    <source>
        <strain evidence="3">CBS 314.62</strain>
    </source>
</reference>
<keyword evidence="2" id="KW-1133">Transmembrane helix</keyword>
<feature type="compositionally biased region" description="Polar residues" evidence="1">
    <location>
        <begin position="177"/>
        <end position="195"/>
    </location>
</feature>
<dbReference type="AlphaFoldDB" id="A0AAE1CCU0"/>
<evidence type="ECO:0000313" key="4">
    <source>
        <dbReference type="Proteomes" id="UP001270362"/>
    </source>
</evidence>
<sequence>MSSDILVSNGTCYSASGRKLDKSFIPCGNAAYGHQTCCGAGDNCLGDNACFGVHGSGYGSWLTYMAGCTDPDYKDKSCPNKEGIDQPWIALTLCDHTDGIWAACSQQGNPSTLQPGSYCSCTDTAKATIAFTDANQLPNIASLPAATGDTISFFPDHTPSGTPATTTAESPTPVTTRSSNQPTTTEGSSGPASNTGGSASQTSAPPPSPSSGATQPGPSATNPSSTKFQTGTGTPTSSATSQSPNVSSPTSTASSGGLSPGAKAGIAVAAAVAGLIFIAVLVALLLSHRRKRQRQPSVEAAGSAEKQSGIIKHDSLRTSEADGQPVSEADGVAARPWSMRSELEGDQPPVLGTGMGSRAGGAVRRSGEGGDALSPVAELPGSEVDSRDEGGGWG</sequence>
<dbReference type="Proteomes" id="UP001270362">
    <property type="component" value="Unassembled WGS sequence"/>
</dbReference>
<evidence type="ECO:0000313" key="3">
    <source>
        <dbReference type="EMBL" id="KAK3688906.1"/>
    </source>
</evidence>
<feature type="compositionally biased region" description="Low complexity" evidence="1">
    <location>
        <begin position="229"/>
        <end position="244"/>
    </location>
</feature>
<dbReference type="EMBL" id="JAULSO010000002">
    <property type="protein sequence ID" value="KAK3688906.1"/>
    <property type="molecule type" value="Genomic_DNA"/>
</dbReference>
<evidence type="ECO:0000256" key="2">
    <source>
        <dbReference type="SAM" id="Phobius"/>
    </source>
</evidence>
<keyword evidence="4" id="KW-1185">Reference proteome</keyword>
<feature type="compositionally biased region" description="Low complexity" evidence="1">
    <location>
        <begin position="158"/>
        <end position="176"/>
    </location>
</feature>
<dbReference type="PANTHER" id="PTHR16861:SF4">
    <property type="entry name" value="SH3 DOMAIN PROTEIN (AFU_ORTHOLOGUE AFUA_1G13610)"/>
    <property type="match status" value="1"/>
</dbReference>
<organism evidence="3 4">
    <name type="scientific">Podospora appendiculata</name>
    <dbReference type="NCBI Taxonomy" id="314037"/>
    <lineage>
        <taxon>Eukaryota</taxon>
        <taxon>Fungi</taxon>
        <taxon>Dikarya</taxon>
        <taxon>Ascomycota</taxon>
        <taxon>Pezizomycotina</taxon>
        <taxon>Sordariomycetes</taxon>
        <taxon>Sordariomycetidae</taxon>
        <taxon>Sordariales</taxon>
        <taxon>Podosporaceae</taxon>
        <taxon>Podospora</taxon>
    </lineage>
</organism>
<keyword evidence="2" id="KW-0472">Membrane</keyword>
<feature type="compositionally biased region" description="Polar residues" evidence="1">
    <location>
        <begin position="245"/>
        <end position="257"/>
    </location>
</feature>
<name>A0AAE1CCU0_9PEZI</name>
<evidence type="ECO:0000256" key="1">
    <source>
        <dbReference type="SAM" id="MobiDB-lite"/>
    </source>
</evidence>
<feature type="region of interest" description="Disordered" evidence="1">
    <location>
        <begin position="290"/>
        <end position="394"/>
    </location>
</feature>
<protein>
    <submittedName>
        <fullName evidence="3">Uncharacterized protein</fullName>
    </submittedName>
</protein>
<comment type="caution">
    <text evidence="3">The sequence shown here is derived from an EMBL/GenBank/DDBJ whole genome shotgun (WGS) entry which is preliminary data.</text>
</comment>
<dbReference type="PANTHER" id="PTHR16861">
    <property type="entry name" value="GLYCOPROTEIN 38"/>
    <property type="match status" value="1"/>
</dbReference>
<feature type="compositionally biased region" description="Low complexity" evidence="1">
    <location>
        <begin position="210"/>
        <end position="220"/>
    </location>
</feature>
<keyword evidence="2" id="KW-0812">Transmembrane</keyword>
<proteinExistence type="predicted"/>